<keyword evidence="9" id="KW-1185">Reference proteome</keyword>
<evidence type="ECO:0000256" key="6">
    <source>
        <dbReference type="SAM" id="Phobius"/>
    </source>
</evidence>
<proteinExistence type="predicted"/>
<dbReference type="RefSeq" id="WP_104005116.1">
    <property type="nucleotide sequence ID" value="NZ_FNVQ01000005.1"/>
</dbReference>
<keyword evidence="3 6" id="KW-0812">Transmembrane</keyword>
<evidence type="ECO:0000256" key="4">
    <source>
        <dbReference type="ARBA" id="ARBA00022989"/>
    </source>
</evidence>
<feature type="transmembrane region" description="Helical" evidence="6">
    <location>
        <begin position="40"/>
        <end position="57"/>
    </location>
</feature>
<dbReference type="GO" id="GO:0009055">
    <property type="term" value="F:electron transfer activity"/>
    <property type="evidence" value="ECO:0007669"/>
    <property type="project" value="InterPro"/>
</dbReference>
<comment type="subcellular location">
    <subcellularLocation>
        <location evidence="1">Cell membrane</location>
        <topology evidence="1">Multi-pass membrane protein</topology>
    </subcellularLocation>
</comment>
<dbReference type="GO" id="GO:0005886">
    <property type="term" value="C:plasma membrane"/>
    <property type="evidence" value="ECO:0007669"/>
    <property type="project" value="UniProtKB-SubCell"/>
</dbReference>
<organism evidence="8 9">
    <name type="scientific">Marinobacterium lutimaris</name>
    <dbReference type="NCBI Taxonomy" id="568106"/>
    <lineage>
        <taxon>Bacteria</taxon>
        <taxon>Pseudomonadati</taxon>
        <taxon>Pseudomonadota</taxon>
        <taxon>Gammaproteobacteria</taxon>
        <taxon>Oceanospirillales</taxon>
        <taxon>Oceanospirillaceae</taxon>
        <taxon>Marinobacterium</taxon>
    </lineage>
</organism>
<dbReference type="AlphaFoldDB" id="A0A1H6DC44"/>
<dbReference type="GO" id="GO:0020037">
    <property type="term" value="F:heme binding"/>
    <property type="evidence" value="ECO:0007669"/>
    <property type="project" value="TreeGrafter"/>
</dbReference>
<dbReference type="InterPro" id="IPR016174">
    <property type="entry name" value="Di-haem_cyt_TM"/>
</dbReference>
<evidence type="ECO:0000313" key="8">
    <source>
        <dbReference type="EMBL" id="SEG82016.1"/>
    </source>
</evidence>
<feature type="domain" description="Cytochrome b561 bacterial/Ni-hydrogenase" evidence="7">
    <location>
        <begin position="7"/>
        <end position="168"/>
    </location>
</feature>
<evidence type="ECO:0000256" key="3">
    <source>
        <dbReference type="ARBA" id="ARBA00022692"/>
    </source>
</evidence>
<evidence type="ECO:0000256" key="5">
    <source>
        <dbReference type="ARBA" id="ARBA00023136"/>
    </source>
</evidence>
<dbReference type="OrthoDB" id="196472at2"/>
<dbReference type="Gene3D" id="1.20.950.20">
    <property type="entry name" value="Transmembrane di-heme cytochromes, Chain C"/>
    <property type="match status" value="1"/>
</dbReference>
<sequence length="179" mass="20376">MKTTVKVWDPMVRIFHWSLVTCFAVAWLSADEWQDLHEVAGYTVMGLIAFRILWGLAGPRYARFRHFIHTPSRVVAYLKDICKGREARHIGHNPAGGMMVLALLLGLSLLTFTGWLYTTDQFWGEDWVEETHEFLANLLLMFAGLHLAGVILASVRHRESLVKAMLTGRKRAPSDRDIA</sequence>
<reference evidence="8 9" key="1">
    <citation type="submission" date="2016-10" db="EMBL/GenBank/DDBJ databases">
        <authorList>
            <person name="de Groot N.N."/>
        </authorList>
    </citation>
    <scope>NUCLEOTIDE SEQUENCE [LARGE SCALE GENOMIC DNA]</scope>
    <source>
        <strain evidence="8 9">DSM 22012</strain>
    </source>
</reference>
<accession>A0A1H6DC44</accession>
<dbReference type="GO" id="GO:0022904">
    <property type="term" value="P:respiratory electron transport chain"/>
    <property type="evidence" value="ECO:0007669"/>
    <property type="project" value="InterPro"/>
</dbReference>
<dbReference type="PANTHER" id="PTHR30485:SF2">
    <property type="entry name" value="BLL0597 PROTEIN"/>
    <property type="match status" value="1"/>
</dbReference>
<protein>
    <submittedName>
        <fullName evidence="8">Cytochrome b</fullName>
    </submittedName>
</protein>
<dbReference type="InterPro" id="IPR051542">
    <property type="entry name" value="Hydrogenase_cytochrome"/>
</dbReference>
<dbReference type="SUPFAM" id="SSF81342">
    <property type="entry name" value="Transmembrane di-heme cytochromes"/>
    <property type="match status" value="1"/>
</dbReference>
<dbReference type="PANTHER" id="PTHR30485">
    <property type="entry name" value="NI/FE-HYDROGENASE 1 B-TYPE CYTOCHROME SUBUNIT"/>
    <property type="match status" value="1"/>
</dbReference>
<evidence type="ECO:0000256" key="1">
    <source>
        <dbReference type="ARBA" id="ARBA00004651"/>
    </source>
</evidence>
<name>A0A1H6DC44_9GAMM</name>
<dbReference type="Pfam" id="PF01292">
    <property type="entry name" value="Ni_hydr_CYTB"/>
    <property type="match status" value="1"/>
</dbReference>
<keyword evidence="2" id="KW-1003">Cell membrane</keyword>
<feature type="transmembrane region" description="Helical" evidence="6">
    <location>
        <begin position="95"/>
        <end position="115"/>
    </location>
</feature>
<dbReference type="EMBL" id="FNVQ01000005">
    <property type="protein sequence ID" value="SEG82016.1"/>
    <property type="molecule type" value="Genomic_DNA"/>
</dbReference>
<evidence type="ECO:0000259" key="7">
    <source>
        <dbReference type="Pfam" id="PF01292"/>
    </source>
</evidence>
<keyword evidence="4 6" id="KW-1133">Transmembrane helix</keyword>
<gene>
    <name evidence="8" type="ORF">SAMN05444390_105294</name>
</gene>
<dbReference type="Proteomes" id="UP000236745">
    <property type="component" value="Unassembled WGS sequence"/>
</dbReference>
<dbReference type="InterPro" id="IPR011577">
    <property type="entry name" value="Cyt_b561_bac/Ni-Hgenase"/>
</dbReference>
<evidence type="ECO:0000256" key="2">
    <source>
        <dbReference type="ARBA" id="ARBA00022475"/>
    </source>
</evidence>
<feature type="transmembrane region" description="Helical" evidence="6">
    <location>
        <begin position="135"/>
        <end position="155"/>
    </location>
</feature>
<evidence type="ECO:0000313" key="9">
    <source>
        <dbReference type="Proteomes" id="UP000236745"/>
    </source>
</evidence>
<keyword evidence="5 6" id="KW-0472">Membrane</keyword>